<evidence type="ECO:0000313" key="1">
    <source>
        <dbReference type="EMBL" id="HIQ90082.1"/>
    </source>
</evidence>
<accession>A0A9D0ZPW6</accession>
<proteinExistence type="predicted"/>
<evidence type="ECO:0000313" key="2">
    <source>
        <dbReference type="Proteomes" id="UP000886786"/>
    </source>
</evidence>
<organism evidence="1 2">
    <name type="scientific">Candidatus Coprosoma intestinipullorum</name>
    <dbReference type="NCBI Taxonomy" id="2840752"/>
    <lineage>
        <taxon>Bacteria</taxon>
        <taxon>Bacillati</taxon>
        <taxon>Bacillota</taxon>
        <taxon>Bacillota incertae sedis</taxon>
        <taxon>Candidatus Coprosoma</taxon>
    </lineage>
</organism>
<dbReference type="EMBL" id="DVFV01000012">
    <property type="protein sequence ID" value="HIQ90082.1"/>
    <property type="molecule type" value="Genomic_DNA"/>
</dbReference>
<reference evidence="1" key="1">
    <citation type="submission" date="2020-10" db="EMBL/GenBank/DDBJ databases">
        <authorList>
            <person name="Gilroy R."/>
        </authorList>
    </citation>
    <scope>NUCLEOTIDE SEQUENCE</scope>
    <source>
        <strain evidence="1">CHK147-3167</strain>
    </source>
</reference>
<protein>
    <submittedName>
        <fullName evidence="1">Uncharacterized protein</fullName>
    </submittedName>
</protein>
<reference evidence="1" key="2">
    <citation type="journal article" date="2021" name="PeerJ">
        <title>Extensive microbial diversity within the chicken gut microbiome revealed by metagenomics and culture.</title>
        <authorList>
            <person name="Gilroy R."/>
            <person name="Ravi A."/>
            <person name="Getino M."/>
            <person name="Pursley I."/>
            <person name="Horton D.L."/>
            <person name="Alikhan N.F."/>
            <person name="Baker D."/>
            <person name="Gharbi K."/>
            <person name="Hall N."/>
            <person name="Watson M."/>
            <person name="Adriaenssens E.M."/>
            <person name="Foster-Nyarko E."/>
            <person name="Jarju S."/>
            <person name="Secka A."/>
            <person name="Antonio M."/>
            <person name="Oren A."/>
            <person name="Chaudhuri R.R."/>
            <person name="La Ragione R."/>
            <person name="Hildebrand F."/>
            <person name="Pallen M.J."/>
        </authorList>
    </citation>
    <scope>NUCLEOTIDE SEQUENCE</scope>
    <source>
        <strain evidence="1">CHK147-3167</strain>
    </source>
</reference>
<dbReference type="AlphaFoldDB" id="A0A9D0ZPW6"/>
<sequence>MNVIVANKYRDALASLDIEIIKKLEGEFSVDEIIETFKNFYFQKMILDITALKNYKDIKTLQKLSLSLDMDRVILLLDGSPETSAPEYLSDLISMRIYNFTMNVEGVKYLYSHPNSYRDVAQYHQLDTVHTGEVGASYQAPSPLQDVKSRVVISFKDVTQNAGSTTLVYIAKRQLSHNYNVVAIEVDKHDFMYFDEDKMYSVSNSELGNAITKYGNADIILIDANNSPAAETLANESIYLLEPSKIQINKLLSRSPRALENYKNKKVVLNKCLLSEQDVSDFSYETKLDIFGTIPPLNDQLDDSAELNNFLVKLGFYKQNGDTGSKQGKKGLFGMFK</sequence>
<name>A0A9D0ZPW6_9FIRM</name>
<dbReference type="Proteomes" id="UP000886786">
    <property type="component" value="Unassembled WGS sequence"/>
</dbReference>
<comment type="caution">
    <text evidence="1">The sequence shown here is derived from an EMBL/GenBank/DDBJ whole genome shotgun (WGS) entry which is preliminary data.</text>
</comment>
<gene>
    <name evidence="1" type="ORF">IAB27_00420</name>
</gene>